<gene>
    <name evidence="2" type="ORF">ACFP3R_12100</name>
</gene>
<evidence type="ECO:0000313" key="2">
    <source>
        <dbReference type="EMBL" id="MFC6090016.1"/>
    </source>
</evidence>
<keyword evidence="3" id="KW-1185">Reference proteome</keyword>
<dbReference type="InterPro" id="IPR042095">
    <property type="entry name" value="SUMF_sf"/>
</dbReference>
<protein>
    <submittedName>
        <fullName evidence="2">Formylglycine-generating enzyme family protein</fullName>
    </submittedName>
</protein>
<evidence type="ECO:0000259" key="1">
    <source>
        <dbReference type="Pfam" id="PF03781"/>
    </source>
</evidence>
<dbReference type="InterPro" id="IPR005532">
    <property type="entry name" value="SUMF_dom"/>
</dbReference>
<evidence type="ECO:0000313" key="3">
    <source>
        <dbReference type="Proteomes" id="UP001596220"/>
    </source>
</evidence>
<name>A0ABW1P3E5_9PSEU</name>
<dbReference type="PANTHER" id="PTHR23150">
    <property type="entry name" value="SULFATASE MODIFYING FACTOR 1, 2"/>
    <property type="match status" value="1"/>
</dbReference>
<feature type="domain" description="Sulfatase-modifying factor enzyme-like" evidence="1">
    <location>
        <begin position="15"/>
        <end position="302"/>
    </location>
</feature>
<accession>A0ABW1P3E5</accession>
<dbReference type="Pfam" id="PF03781">
    <property type="entry name" value="FGE-sulfatase"/>
    <property type="match status" value="1"/>
</dbReference>
<reference evidence="3" key="1">
    <citation type="journal article" date="2019" name="Int. J. Syst. Evol. Microbiol.">
        <title>The Global Catalogue of Microorganisms (GCM) 10K type strain sequencing project: providing services to taxonomists for standard genome sequencing and annotation.</title>
        <authorList>
            <consortium name="The Broad Institute Genomics Platform"/>
            <consortium name="The Broad Institute Genome Sequencing Center for Infectious Disease"/>
            <person name="Wu L."/>
            <person name="Ma J."/>
        </authorList>
    </citation>
    <scope>NUCLEOTIDE SEQUENCE [LARGE SCALE GENOMIC DNA]</scope>
    <source>
        <strain evidence="3">CGMCC 4.7246</strain>
    </source>
</reference>
<dbReference type="InterPro" id="IPR016187">
    <property type="entry name" value="CTDL_fold"/>
</dbReference>
<dbReference type="Gene3D" id="3.90.1580.10">
    <property type="entry name" value="paralog of FGE (formylglycine-generating enzyme)"/>
    <property type="match status" value="1"/>
</dbReference>
<organism evidence="2 3">
    <name type="scientific">Saccharothrix lopnurensis</name>
    <dbReference type="NCBI Taxonomy" id="1670621"/>
    <lineage>
        <taxon>Bacteria</taxon>
        <taxon>Bacillati</taxon>
        <taxon>Actinomycetota</taxon>
        <taxon>Actinomycetes</taxon>
        <taxon>Pseudonocardiales</taxon>
        <taxon>Pseudonocardiaceae</taxon>
        <taxon>Saccharothrix</taxon>
    </lineage>
</organism>
<comment type="caution">
    <text evidence="2">The sequence shown here is derived from an EMBL/GenBank/DDBJ whole genome shotgun (WGS) entry which is preliminary data.</text>
</comment>
<sequence>MATYGEATPSSVEADESVLIDGAALQLGSPEWVMEWLEEQEQPLPTPWFRDETPQTLVEVAPFVIDRHPVTVGQYAAFAEDTGYETVAERRGWSLVYGVDYWQQTPGASWRRPAGSEVDYAPPEDHPVVHIAVEDADTFAAWAGKRLPTEAEWELAARGPDPGYRLWPWGDEWSRERANTADLWLGRSTHSAVEWRAWWREHQRDRGPVPLTTPVGSFSPHGDSPYGVADMAGNVYEWTSSPSRLYGPSPDCDDSLLSVMGRYRVVRGGSWMNLRFQTRTSERLHGDPTGWACFATGFRCARDL</sequence>
<dbReference type="RefSeq" id="WP_380635586.1">
    <property type="nucleotide sequence ID" value="NZ_JBHSQO010000010.1"/>
</dbReference>
<dbReference type="SUPFAM" id="SSF56436">
    <property type="entry name" value="C-type lectin-like"/>
    <property type="match status" value="1"/>
</dbReference>
<dbReference type="PANTHER" id="PTHR23150:SF19">
    <property type="entry name" value="FORMYLGLYCINE-GENERATING ENZYME"/>
    <property type="match status" value="1"/>
</dbReference>
<dbReference type="InterPro" id="IPR051043">
    <property type="entry name" value="Sulfatase_Mod_Factor_Kinase"/>
</dbReference>
<dbReference type="Proteomes" id="UP001596220">
    <property type="component" value="Unassembled WGS sequence"/>
</dbReference>
<proteinExistence type="predicted"/>
<dbReference type="EMBL" id="JBHSQO010000010">
    <property type="protein sequence ID" value="MFC6090016.1"/>
    <property type="molecule type" value="Genomic_DNA"/>
</dbReference>